<evidence type="ECO:0000256" key="1">
    <source>
        <dbReference type="PROSITE-ProRule" id="PRU00047"/>
    </source>
</evidence>
<dbReference type="Proteomes" id="UP000821853">
    <property type="component" value="Unassembled WGS sequence"/>
</dbReference>
<dbReference type="SUPFAM" id="SSF57756">
    <property type="entry name" value="Retrovirus zinc finger-like domains"/>
    <property type="match status" value="1"/>
</dbReference>
<keyword evidence="1" id="KW-0863">Zinc-finger</keyword>
<dbReference type="VEuPathDB" id="VectorBase:HLOH_054971"/>
<keyword evidence="4" id="KW-0472">Membrane</keyword>
<proteinExistence type="predicted"/>
<evidence type="ECO:0000313" key="6">
    <source>
        <dbReference type="EMBL" id="KAH9384635.1"/>
    </source>
</evidence>
<evidence type="ECO:0000313" key="7">
    <source>
        <dbReference type="Proteomes" id="UP000821853"/>
    </source>
</evidence>
<feature type="transmembrane region" description="Helical" evidence="4">
    <location>
        <begin position="21"/>
        <end position="42"/>
    </location>
</feature>
<feature type="compositionally biased region" description="Basic and acidic residues" evidence="3">
    <location>
        <begin position="127"/>
        <end position="170"/>
    </location>
</feature>
<feature type="coiled-coil region" evidence="2">
    <location>
        <begin position="241"/>
        <end position="268"/>
    </location>
</feature>
<dbReference type="InterPro" id="IPR036875">
    <property type="entry name" value="Znf_CCHC_sf"/>
</dbReference>
<evidence type="ECO:0000256" key="4">
    <source>
        <dbReference type="SAM" id="Phobius"/>
    </source>
</evidence>
<dbReference type="GO" id="GO:0008270">
    <property type="term" value="F:zinc ion binding"/>
    <property type="evidence" value="ECO:0007669"/>
    <property type="project" value="UniProtKB-KW"/>
</dbReference>
<dbReference type="OrthoDB" id="6488226at2759"/>
<dbReference type="GO" id="GO:0003676">
    <property type="term" value="F:nucleic acid binding"/>
    <property type="evidence" value="ECO:0007669"/>
    <property type="project" value="InterPro"/>
</dbReference>
<dbReference type="EMBL" id="JABSTR010002825">
    <property type="protein sequence ID" value="KAH9384635.1"/>
    <property type="molecule type" value="Genomic_DNA"/>
</dbReference>
<dbReference type="InterPro" id="IPR001878">
    <property type="entry name" value="Znf_CCHC"/>
</dbReference>
<organism evidence="6 7">
    <name type="scientific">Haemaphysalis longicornis</name>
    <name type="common">Bush tick</name>
    <dbReference type="NCBI Taxonomy" id="44386"/>
    <lineage>
        <taxon>Eukaryota</taxon>
        <taxon>Metazoa</taxon>
        <taxon>Ecdysozoa</taxon>
        <taxon>Arthropoda</taxon>
        <taxon>Chelicerata</taxon>
        <taxon>Arachnida</taxon>
        <taxon>Acari</taxon>
        <taxon>Parasitiformes</taxon>
        <taxon>Ixodida</taxon>
        <taxon>Ixodoidea</taxon>
        <taxon>Ixodidae</taxon>
        <taxon>Haemaphysalinae</taxon>
        <taxon>Haemaphysalis</taxon>
    </lineage>
</organism>
<reference evidence="6 7" key="1">
    <citation type="journal article" date="2020" name="Cell">
        <title>Large-Scale Comparative Analyses of Tick Genomes Elucidate Their Genetic Diversity and Vector Capacities.</title>
        <authorList>
            <consortium name="Tick Genome and Microbiome Consortium (TIGMIC)"/>
            <person name="Jia N."/>
            <person name="Wang J."/>
            <person name="Shi W."/>
            <person name="Du L."/>
            <person name="Sun Y."/>
            <person name="Zhan W."/>
            <person name="Jiang J.F."/>
            <person name="Wang Q."/>
            <person name="Zhang B."/>
            <person name="Ji P."/>
            <person name="Bell-Sakyi L."/>
            <person name="Cui X.M."/>
            <person name="Yuan T.T."/>
            <person name="Jiang B.G."/>
            <person name="Yang W.F."/>
            <person name="Lam T.T."/>
            <person name="Chang Q.C."/>
            <person name="Ding S.J."/>
            <person name="Wang X.J."/>
            <person name="Zhu J.G."/>
            <person name="Ruan X.D."/>
            <person name="Zhao L."/>
            <person name="Wei J.T."/>
            <person name="Ye R.Z."/>
            <person name="Que T.C."/>
            <person name="Du C.H."/>
            <person name="Zhou Y.H."/>
            <person name="Cheng J.X."/>
            <person name="Dai P.F."/>
            <person name="Guo W.B."/>
            <person name="Han X.H."/>
            <person name="Huang E.J."/>
            <person name="Li L.F."/>
            <person name="Wei W."/>
            <person name="Gao Y.C."/>
            <person name="Liu J.Z."/>
            <person name="Shao H.Z."/>
            <person name="Wang X."/>
            <person name="Wang C.C."/>
            <person name="Yang T.C."/>
            <person name="Huo Q.B."/>
            <person name="Li W."/>
            <person name="Chen H.Y."/>
            <person name="Chen S.E."/>
            <person name="Zhou L.G."/>
            <person name="Ni X.B."/>
            <person name="Tian J.H."/>
            <person name="Sheng Y."/>
            <person name="Liu T."/>
            <person name="Pan Y.S."/>
            <person name="Xia L.Y."/>
            <person name="Li J."/>
            <person name="Zhao F."/>
            <person name="Cao W.C."/>
        </authorList>
    </citation>
    <scope>NUCLEOTIDE SEQUENCE [LARGE SCALE GENOMIC DNA]</scope>
    <source>
        <strain evidence="6">HaeL-2018</strain>
    </source>
</reference>
<dbReference type="PROSITE" id="PS50158">
    <property type="entry name" value="ZF_CCHC"/>
    <property type="match status" value="1"/>
</dbReference>
<evidence type="ECO:0000256" key="2">
    <source>
        <dbReference type="SAM" id="Coils"/>
    </source>
</evidence>
<sequence length="268" mass="30573">MFVNEWNPTILYAKRIKSSKTVVLIFNGMKVIRYVILGNFLVQCLLFRRQHDVCYGCGKAGHRADVCINPIGNACKHCVAQRHRAEATHTRKSYSRSKRRRSFVWWRSPGNLGPNMAKEPCRPAARRTGEARLLKDPAMENKSGDNRTRADRAADASADKPPMDREEKQENLGSDHVILQTKKEAETANPGTRKYKIIDSDAFRKTRKDDKREVNTCTEFIRIIKDDVKAVTEEIEAPAEYEAMDNKFAHLLEAKKRAQKEVGNAEAQ</sequence>
<keyword evidence="7" id="KW-1185">Reference proteome</keyword>
<accession>A0A9J6HAB6</accession>
<name>A0A9J6HAB6_HAELO</name>
<evidence type="ECO:0000259" key="5">
    <source>
        <dbReference type="PROSITE" id="PS50158"/>
    </source>
</evidence>
<feature type="region of interest" description="Disordered" evidence="3">
    <location>
        <begin position="116"/>
        <end position="172"/>
    </location>
</feature>
<comment type="caution">
    <text evidence="6">The sequence shown here is derived from an EMBL/GenBank/DDBJ whole genome shotgun (WGS) entry which is preliminary data.</text>
</comment>
<keyword evidence="4" id="KW-1133">Transmembrane helix</keyword>
<keyword evidence="2" id="KW-0175">Coiled coil</keyword>
<keyword evidence="1" id="KW-0479">Metal-binding</keyword>
<gene>
    <name evidence="6" type="ORF">HPB48_026644</name>
</gene>
<protein>
    <recommendedName>
        <fullName evidence="5">CCHC-type domain-containing protein</fullName>
    </recommendedName>
</protein>
<dbReference type="AlphaFoldDB" id="A0A9J6HAB6"/>
<keyword evidence="4" id="KW-0812">Transmembrane</keyword>
<feature type="domain" description="CCHC-type" evidence="5">
    <location>
        <begin position="54"/>
        <end position="67"/>
    </location>
</feature>
<evidence type="ECO:0000256" key="3">
    <source>
        <dbReference type="SAM" id="MobiDB-lite"/>
    </source>
</evidence>
<keyword evidence="1" id="KW-0862">Zinc</keyword>